<evidence type="ECO:0000313" key="3">
    <source>
        <dbReference type="Proteomes" id="UP000198988"/>
    </source>
</evidence>
<reference evidence="3" key="1">
    <citation type="submission" date="2016-06" db="EMBL/GenBank/DDBJ databases">
        <authorList>
            <person name="Petersen J."/>
            <person name="Sayavedra L."/>
        </authorList>
    </citation>
    <scope>NUCLEOTIDE SEQUENCE [LARGE SCALE GENOMIC DNA]</scope>
    <source>
        <strain evidence="3">BazSymA</strain>
    </source>
</reference>
<dbReference type="PROSITE" id="PS50830">
    <property type="entry name" value="TNASE_3"/>
    <property type="match status" value="1"/>
</dbReference>
<dbReference type="AlphaFoldDB" id="A0A1H6JPF1"/>
<dbReference type="SUPFAM" id="SSF50199">
    <property type="entry name" value="Staphylococcal nuclease"/>
    <property type="match status" value="1"/>
</dbReference>
<evidence type="ECO:0000259" key="1">
    <source>
        <dbReference type="PROSITE" id="PS50830"/>
    </source>
</evidence>
<dbReference type="Gene3D" id="2.40.50.90">
    <property type="match status" value="1"/>
</dbReference>
<gene>
    <name evidence="2" type="ORF">BAZSYMA_ACONTIG03682_5</name>
</gene>
<accession>A0A1H6JPF1</accession>
<protein>
    <submittedName>
        <fullName evidence="2">Nuclease</fullName>
    </submittedName>
</protein>
<dbReference type="SMART" id="SM00318">
    <property type="entry name" value="SNc"/>
    <property type="match status" value="1"/>
</dbReference>
<dbReference type="Proteomes" id="UP000198988">
    <property type="component" value="Unassembled WGS sequence"/>
</dbReference>
<feature type="domain" description="TNase-like" evidence="1">
    <location>
        <begin position="31"/>
        <end position="142"/>
    </location>
</feature>
<dbReference type="InterPro" id="IPR035437">
    <property type="entry name" value="SNase_OB-fold_sf"/>
</dbReference>
<dbReference type="InterPro" id="IPR016071">
    <property type="entry name" value="Staphylococal_nuclease_OB-fold"/>
</dbReference>
<dbReference type="RefSeq" id="WP_090714557.1">
    <property type="nucleotide sequence ID" value="NZ_CAESAP020000404.1"/>
</dbReference>
<sequence length="159" mass="18571">MKLFILYFLLIGSAFSDVGNFILDSEKTLYIVDGDSISLQMRIKGIDTPEITQTCEKTQYQIIDCGQLSKEYLKRLLREIPGRLLITPIEIGHYHRVLVRVYKGDIDIGKSMVESGMAYSYKNTYRKEEELAKSKKVGFWGFYKPPIKPHKYRKTNKYR</sequence>
<dbReference type="EMBL" id="CDSC02000039">
    <property type="protein sequence ID" value="SEH60938.1"/>
    <property type="molecule type" value="Genomic_DNA"/>
</dbReference>
<name>A0A1H6JPF1_9GAMM</name>
<dbReference type="Pfam" id="PF00565">
    <property type="entry name" value="SNase"/>
    <property type="match status" value="1"/>
</dbReference>
<organism evidence="2 3">
    <name type="scientific">Bathymodiolus azoricus thioautotrophic gill symbiont</name>
    <dbReference type="NCBI Taxonomy" id="235205"/>
    <lineage>
        <taxon>Bacteria</taxon>
        <taxon>Pseudomonadati</taxon>
        <taxon>Pseudomonadota</taxon>
        <taxon>Gammaproteobacteria</taxon>
        <taxon>sulfur-oxidizing symbionts</taxon>
    </lineage>
</organism>
<proteinExistence type="predicted"/>
<evidence type="ECO:0000313" key="2">
    <source>
        <dbReference type="EMBL" id="SEH60938.1"/>
    </source>
</evidence>
<dbReference type="OrthoDB" id="6867997at2"/>